<protein>
    <submittedName>
        <fullName evidence="1">Uncharacterized protein</fullName>
    </submittedName>
</protein>
<dbReference type="KEGG" id="clup:CLUP02_14711"/>
<evidence type="ECO:0000313" key="2">
    <source>
        <dbReference type="Proteomes" id="UP000830671"/>
    </source>
</evidence>
<proteinExistence type="predicted"/>
<accession>A0A9Q8WMK9</accession>
<reference evidence="1" key="1">
    <citation type="journal article" date="2021" name="Mol. Plant Microbe Interact.">
        <title>Complete Genome Sequence of the Plant-Pathogenic Fungus Colletotrichum lupini.</title>
        <authorList>
            <person name="Baroncelli R."/>
            <person name="Pensec F."/>
            <person name="Da Lio D."/>
            <person name="Boufleur T."/>
            <person name="Vicente I."/>
            <person name="Sarrocco S."/>
            <person name="Picot A."/>
            <person name="Baraldi E."/>
            <person name="Sukno S."/>
            <person name="Thon M."/>
            <person name="Le Floch G."/>
        </authorList>
    </citation>
    <scope>NUCLEOTIDE SEQUENCE</scope>
    <source>
        <strain evidence="1">IMI 504893</strain>
    </source>
</reference>
<evidence type="ECO:0000313" key="1">
    <source>
        <dbReference type="EMBL" id="UQC89183.1"/>
    </source>
</evidence>
<dbReference type="RefSeq" id="XP_049150784.1">
    <property type="nucleotide sequence ID" value="XM_049293638.1"/>
</dbReference>
<gene>
    <name evidence="1" type="ORF">CLUP02_14711</name>
</gene>
<sequence>MYSGEESSAGNRSFKIGSKAWMFTKWSGFNGFRQSRRVQRPLLISLLLFAALSFLPHVVLLSDDCRGGLGNIEWKGAVGLCSNLDEGDERKI</sequence>
<keyword evidence="2" id="KW-1185">Reference proteome</keyword>
<name>A0A9Q8WMK9_9PEZI</name>
<dbReference type="GeneID" id="73348648"/>
<organism evidence="1 2">
    <name type="scientific">Colletotrichum lupini</name>
    <dbReference type="NCBI Taxonomy" id="145971"/>
    <lineage>
        <taxon>Eukaryota</taxon>
        <taxon>Fungi</taxon>
        <taxon>Dikarya</taxon>
        <taxon>Ascomycota</taxon>
        <taxon>Pezizomycotina</taxon>
        <taxon>Sordariomycetes</taxon>
        <taxon>Hypocreomycetidae</taxon>
        <taxon>Glomerellales</taxon>
        <taxon>Glomerellaceae</taxon>
        <taxon>Colletotrichum</taxon>
        <taxon>Colletotrichum acutatum species complex</taxon>
    </lineage>
</organism>
<dbReference type="AlphaFoldDB" id="A0A9Q8WMK9"/>
<dbReference type="EMBL" id="CP019480">
    <property type="protein sequence ID" value="UQC89183.1"/>
    <property type="molecule type" value="Genomic_DNA"/>
</dbReference>
<dbReference type="Proteomes" id="UP000830671">
    <property type="component" value="Chromosome 8"/>
</dbReference>